<comment type="caution">
    <text evidence="6">The sequence shown here is derived from an EMBL/GenBank/DDBJ whole genome shotgun (WGS) entry which is preliminary data.</text>
</comment>
<protein>
    <submittedName>
        <fullName evidence="6">LacI family DNA-binding transcriptional regulator</fullName>
    </submittedName>
</protein>
<dbReference type="InterPro" id="IPR001387">
    <property type="entry name" value="Cro/C1-type_HTH"/>
</dbReference>
<dbReference type="Pfam" id="PF13377">
    <property type="entry name" value="Peripla_BP_3"/>
    <property type="match status" value="1"/>
</dbReference>
<sequence>MTTTSRAHAPTLEAVAARAGVSRATVSRVVNGSPTVSAPIAEAVRQAITELGYVPNRAARSLASQRAQAIALIVPEDVGRFFGDLFISDVVAGIDERLEDSDYVLNLMIANHDPTGKTMRYLAGGAVDGAIVVSHHTSDKFLGRLVETLPVVFSGRSTMGEDQVNVVDVDNRHGGWLATRRLIERGCRRIGIITGPLTMQGATDRLAGWRDALDEAGLEPGPVADGDFTMVGGVRAMREILDTHGHVDGMFISSDLMASGAIPVLLSRGLRVPEDVAVVGFDDSSAATSTAVQLTTVRQPSREMGRLMAQMLFDVLDGRIASPNELILPTELVVRDSA</sequence>
<dbReference type="RefSeq" id="WP_301160758.1">
    <property type="nucleotide sequence ID" value="NZ_JAUHQB010000008.1"/>
</dbReference>
<keyword evidence="1" id="KW-0805">Transcription regulation</keyword>
<evidence type="ECO:0000256" key="2">
    <source>
        <dbReference type="ARBA" id="ARBA00023125"/>
    </source>
</evidence>
<dbReference type="PROSITE" id="PS50943">
    <property type="entry name" value="HTH_CROC1"/>
    <property type="match status" value="1"/>
</dbReference>
<feature type="domain" description="HTH cro/C1-type" evidence="5">
    <location>
        <begin position="11"/>
        <end position="54"/>
    </location>
</feature>
<name>A0AB35MJZ0_9MICO</name>
<gene>
    <name evidence="6" type="ORF">QQ002_11185</name>
</gene>
<accession>A0AB35MJZ0</accession>
<dbReference type="GO" id="GO:0000976">
    <property type="term" value="F:transcription cis-regulatory region binding"/>
    <property type="evidence" value="ECO:0007669"/>
    <property type="project" value="TreeGrafter"/>
</dbReference>
<dbReference type="PANTHER" id="PTHR30146:SF109">
    <property type="entry name" value="HTH-TYPE TRANSCRIPTIONAL REGULATOR GALS"/>
    <property type="match status" value="1"/>
</dbReference>
<dbReference type="InterPro" id="IPR000843">
    <property type="entry name" value="HTH_LacI"/>
</dbReference>
<dbReference type="InterPro" id="IPR028082">
    <property type="entry name" value="Peripla_BP_I"/>
</dbReference>
<evidence type="ECO:0000313" key="6">
    <source>
        <dbReference type="EMBL" id="MDN4484104.1"/>
    </source>
</evidence>
<reference evidence="6 7" key="1">
    <citation type="submission" date="2023-06" db="EMBL/GenBank/DDBJ databases">
        <title>SYSU T0a273.</title>
        <authorList>
            <person name="Gao L."/>
            <person name="Fang B.-Z."/>
            <person name="Li W.-J."/>
        </authorList>
    </citation>
    <scope>NUCLEOTIDE SEQUENCE [LARGE SCALE GENOMIC DNA]</scope>
    <source>
        <strain evidence="6 7">SYSU T0a273</strain>
    </source>
</reference>
<dbReference type="AlphaFoldDB" id="A0AB35MJZ0"/>
<dbReference type="CDD" id="cd06267">
    <property type="entry name" value="PBP1_LacI_sugar_binding-like"/>
    <property type="match status" value="1"/>
</dbReference>
<dbReference type="GO" id="GO:0003700">
    <property type="term" value="F:DNA-binding transcription factor activity"/>
    <property type="evidence" value="ECO:0007669"/>
    <property type="project" value="TreeGrafter"/>
</dbReference>
<dbReference type="SUPFAM" id="SSF47413">
    <property type="entry name" value="lambda repressor-like DNA-binding domains"/>
    <property type="match status" value="1"/>
</dbReference>
<dbReference type="PANTHER" id="PTHR30146">
    <property type="entry name" value="LACI-RELATED TRANSCRIPTIONAL REPRESSOR"/>
    <property type="match status" value="1"/>
</dbReference>
<keyword evidence="2 6" id="KW-0238">DNA-binding</keyword>
<evidence type="ECO:0000256" key="1">
    <source>
        <dbReference type="ARBA" id="ARBA00023015"/>
    </source>
</evidence>
<evidence type="ECO:0000313" key="7">
    <source>
        <dbReference type="Proteomes" id="UP001172756"/>
    </source>
</evidence>
<evidence type="ECO:0000259" key="4">
    <source>
        <dbReference type="PROSITE" id="PS50932"/>
    </source>
</evidence>
<dbReference type="Proteomes" id="UP001172756">
    <property type="component" value="Unassembled WGS sequence"/>
</dbReference>
<dbReference type="EMBL" id="JAUHQB010000008">
    <property type="protein sequence ID" value="MDN4484104.1"/>
    <property type="molecule type" value="Genomic_DNA"/>
</dbReference>
<dbReference type="Pfam" id="PF00356">
    <property type="entry name" value="LacI"/>
    <property type="match status" value="1"/>
</dbReference>
<dbReference type="Gene3D" id="1.10.260.40">
    <property type="entry name" value="lambda repressor-like DNA-binding domains"/>
    <property type="match status" value="1"/>
</dbReference>
<dbReference type="SUPFAM" id="SSF53822">
    <property type="entry name" value="Periplasmic binding protein-like I"/>
    <property type="match status" value="1"/>
</dbReference>
<feature type="domain" description="HTH lacI-type" evidence="4">
    <location>
        <begin position="10"/>
        <end position="64"/>
    </location>
</feature>
<dbReference type="Gene3D" id="3.40.50.2300">
    <property type="match status" value="2"/>
</dbReference>
<dbReference type="CDD" id="cd01392">
    <property type="entry name" value="HTH_LacI"/>
    <property type="match status" value="1"/>
</dbReference>
<dbReference type="InterPro" id="IPR010982">
    <property type="entry name" value="Lambda_DNA-bd_dom_sf"/>
</dbReference>
<keyword evidence="3" id="KW-0804">Transcription</keyword>
<dbReference type="SMART" id="SM00354">
    <property type="entry name" value="HTH_LACI"/>
    <property type="match status" value="1"/>
</dbReference>
<dbReference type="InterPro" id="IPR046335">
    <property type="entry name" value="LacI/GalR-like_sensor"/>
</dbReference>
<organism evidence="6 7">
    <name type="scientific">Demequina lignilytica</name>
    <dbReference type="NCBI Taxonomy" id="3051663"/>
    <lineage>
        <taxon>Bacteria</taxon>
        <taxon>Bacillati</taxon>
        <taxon>Actinomycetota</taxon>
        <taxon>Actinomycetes</taxon>
        <taxon>Micrococcales</taxon>
        <taxon>Demequinaceae</taxon>
        <taxon>Demequina</taxon>
    </lineage>
</organism>
<dbReference type="PROSITE" id="PS50932">
    <property type="entry name" value="HTH_LACI_2"/>
    <property type="match status" value="1"/>
</dbReference>
<proteinExistence type="predicted"/>
<evidence type="ECO:0000256" key="3">
    <source>
        <dbReference type="ARBA" id="ARBA00023163"/>
    </source>
</evidence>
<evidence type="ECO:0000259" key="5">
    <source>
        <dbReference type="PROSITE" id="PS50943"/>
    </source>
</evidence>